<gene>
    <name evidence="13" type="ORF">KUF71_023849</name>
</gene>
<comment type="caution">
    <text evidence="13">The sequence shown here is derived from an EMBL/GenBank/DDBJ whole genome shotgun (WGS) entry which is preliminary data.</text>
</comment>
<dbReference type="AlphaFoldDB" id="A0AAE1LCD2"/>
<evidence type="ECO:0000259" key="12">
    <source>
        <dbReference type="PROSITE" id="PS50191"/>
    </source>
</evidence>
<dbReference type="SUPFAM" id="SSF50044">
    <property type="entry name" value="SH3-domain"/>
    <property type="match status" value="1"/>
</dbReference>
<feature type="region of interest" description="Disordered" evidence="8">
    <location>
        <begin position="946"/>
        <end position="986"/>
    </location>
</feature>
<feature type="region of interest" description="Disordered" evidence="8">
    <location>
        <begin position="1"/>
        <end position="40"/>
    </location>
</feature>
<dbReference type="Pfam" id="PF22697">
    <property type="entry name" value="SOS1_NGEF_PH"/>
    <property type="match status" value="1"/>
</dbReference>
<keyword evidence="5" id="KW-0344">Guanine-nucleotide releasing factor</keyword>
<sequence length="1054" mass="115156">MSEPPPRSPSPSPAASATARPSGGDGDQEEEAAGLFPASGSGLVHGGSGAAGAGAGAGAGGGGGLTVQDVAALLRTQFAVITGGRTRDGQPIVTFPGSGAQAVLSDQEFQRLALYLTSVPSMQEVDAGFVLVVDRRRDRWSSVKGVLLQVSAAFPGLVHVVYVLRPSGLLQKAISEVSSKLLPRDEFKFPVVVCGSLEELHAVLDRAELSADLGGDIAYNHDEWIAQRVALDKFSRTTRDVSASLDGFTRSVSEQPEPDTVEGLSAQLHAQGQQYLELKEGILDAARCGELLLRDIRRPGASPKERASLDSVTSVERLLVQLEETERTFDEFWQQHSARLKQLMELYAFERGLVELTGRLAQHAAAVQDAPHAAESVEGVDALAARLQALRERCTADVERAEDLIRTGQQLAQARHYVLQGLEQVRPSCEDLQERCTELARLLEDKEALLRQYRALQERLKHAADWCTGGVELLALHPVAALDGASCPRERADQLAEQLDAYLANGRDLMAAAPLDFHPLMHDAKVTTPETRAAVAHAVQRLAEVRAQVEKHLVTVKHLHPAPAPTAASPAPSPSPSPDLIIRGGRPKSLCEPDSKQGHVLTELVTTEQAYVSELGAIIRGYKHELENDKYQTMIPVQLQGKSNILFGNLEEIHAFHANVFLPELQNCVLQGGPAGAGAAAELVALCFTQCREQLFQLYSAYCQNIPRSEALRDAVPEAALFFQACQMKLGHKLPLAAYLLKPVQRITKYQLLLKDLANKGGGDTSEALEAALDCMLVVLKCVNDSMHQVAITGFWGDLAELGPLLLQGSFSVWSESKKDRLRELRLKPMQRHIFFYQKALVFCKKIVNNKATYHFKRYLKMSQVGLTESVKGDPKKFEVWLQGRQEVHTIQAATVEQTQQWVNEIKRVLLEQLRELKGEKIRQYSLVQQNSVPKPLLDASSAKRSLSCGESNGSRSTSASTCVSEEEDQSSEYSVSEDEDGFSEHTCEGGRYVSLADYSAIGRSEVSMAEGDVVELLKVGCAGWWFVKVQSSQREGWVPAAFLEHYGKKSCVK</sequence>
<dbReference type="InterPro" id="IPR001251">
    <property type="entry name" value="CRAL-TRIO_dom"/>
</dbReference>
<protein>
    <submittedName>
        <fullName evidence="13">Guanine nucleotide exchange factor DBS</fullName>
    </submittedName>
</protein>
<dbReference type="InterPro" id="IPR018159">
    <property type="entry name" value="Spectrin/alpha-actinin"/>
</dbReference>
<feature type="domain" description="CRAL-TRIO" evidence="12">
    <location>
        <begin position="69"/>
        <end position="221"/>
    </location>
</feature>
<dbReference type="CDD" id="cd00170">
    <property type="entry name" value="SEC14"/>
    <property type="match status" value="1"/>
</dbReference>
<dbReference type="SUPFAM" id="SSF50729">
    <property type="entry name" value="PH domain-like"/>
    <property type="match status" value="1"/>
</dbReference>
<reference evidence="13" key="2">
    <citation type="journal article" date="2023" name="BMC Genomics">
        <title>Pest status, molecular evolution, and epigenetic factors derived from the genome assembly of Frankliniella fusca, a thysanopteran phytovirus vector.</title>
        <authorList>
            <person name="Catto M.A."/>
            <person name="Labadie P.E."/>
            <person name="Jacobson A.L."/>
            <person name="Kennedy G.G."/>
            <person name="Srinivasan R."/>
            <person name="Hunt B.G."/>
        </authorList>
    </citation>
    <scope>NUCLEOTIDE SEQUENCE</scope>
    <source>
        <strain evidence="13">PL_HMW_Pooled</strain>
    </source>
</reference>
<keyword evidence="7" id="KW-0175">Coiled coil</keyword>
<reference evidence="13" key="1">
    <citation type="submission" date="2021-07" db="EMBL/GenBank/DDBJ databases">
        <authorList>
            <person name="Catto M.A."/>
            <person name="Jacobson A."/>
            <person name="Kennedy G."/>
            <person name="Labadie P."/>
            <person name="Hunt B.G."/>
            <person name="Srinivasan R."/>
        </authorList>
    </citation>
    <scope>NUCLEOTIDE SEQUENCE</scope>
    <source>
        <strain evidence="13">PL_HMW_Pooled</strain>
        <tissue evidence="13">Head</tissue>
    </source>
</reference>
<dbReference type="SMART" id="SM00233">
    <property type="entry name" value="PH"/>
    <property type="match status" value="1"/>
</dbReference>
<dbReference type="PROSITE" id="PS50010">
    <property type="entry name" value="DH_2"/>
    <property type="match status" value="1"/>
</dbReference>
<dbReference type="GO" id="GO:0005085">
    <property type="term" value="F:guanyl-nucleotide exchange factor activity"/>
    <property type="evidence" value="ECO:0007669"/>
    <property type="project" value="UniProtKB-KW"/>
</dbReference>
<keyword evidence="14" id="KW-1185">Reference proteome</keyword>
<evidence type="ECO:0000256" key="5">
    <source>
        <dbReference type="ARBA" id="ARBA00022658"/>
    </source>
</evidence>
<feature type="coiled-coil region" evidence="7">
    <location>
        <begin position="429"/>
        <end position="463"/>
    </location>
</feature>
<evidence type="ECO:0000313" key="13">
    <source>
        <dbReference type="EMBL" id="KAK3914448.1"/>
    </source>
</evidence>
<dbReference type="SMART" id="SM00326">
    <property type="entry name" value="SH3"/>
    <property type="match status" value="1"/>
</dbReference>
<dbReference type="Pfam" id="PF00018">
    <property type="entry name" value="SH3_1"/>
    <property type="match status" value="1"/>
</dbReference>
<dbReference type="SUPFAM" id="SSF48065">
    <property type="entry name" value="DBL homology domain (DH-domain)"/>
    <property type="match status" value="1"/>
</dbReference>
<feature type="domain" description="DH" evidence="11">
    <location>
        <begin position="596"/>
        <end position="786"/>
    </location>
</feature>
<evidence type="ECO:0000256" key="2">
    <source>
        <dbReference type="ARBA" id="ARBA00022443"/>
    </source>
</evidence>
<dbReference type="SUPFAM" id="SSF46966">
    <property type="entry name" value="Spectrin repeat"/>
    <property type="match status" value="1"/>
</dbReference>
<evidence type="ECO:0000259" key="9">
    <source>
        <dbReference type="PROSITE" id="PS50002"/>
    </source>
</evidence>
<dbReference type="CDD" id="cd00160">
    <property type="entry name" value="RhoGEF"/>
    <property type="match status" value="1"/>
</dbReference>
<dbReference type="InterPro" id="IPR036028">
    <property type="entry name" value="SH3-like_dom_sf"/>
</dbReference>
<evidence type="ECO:0000259" key="11">
    <source>
        <dbReference type="PROSITE" id="PS50010"/>
    </source>
</evidence>
<dbReference type="InterPro" id="IPR051336">
    <property type="entry name" value="RhoGEF_Guanine_NuclExch_SF"/>
</dbReference>
<proteinExistence type="predicted"/>
<feature type="compositionally biased region" description="Pro residues" evidence="8">
    <location>
        <begin position="1"/>
        <end position="12"/>
    </location>
</feature>
<dbReference type="SMART" id="SM00150">
    <property type="entry name" value="SPEC"/>
    <property type="match status" value="1"/>
</dbReference>
<evidence type="ECO:0000313" key="14">
    <source>
        <dbReference type="Proteomes" id="UP001219518"/>
    </source>
</evidence>
<dbReference type="Proteomes" id="UP001219518">
    <property type="component" value="Unassembled WGS sequence"/>
</dbReference>
<dbReference type="PROSITE" id="PS50003">
    <property type="entry name" value="PH_DOMAIN"/>
    <property type="match status" value="1"/>
</dbReference>
<keyword evidence="4" id="KW-0597">Phosphoprotein</keyword>
<accession>A0AAE1LCD2</accession>
<feature type="compositionally biased region" description="Polar residues" evidence="8">
    <location>
        <begin position="946"/>
        <end position="964"/>
    </location>
</feature>
<dbReference type="InterPro" id="IPR000219">
    <property type="entry name" value="DH_dom"/>
</dbReference>
<dbReference type="PANTHER" id="PTHR22826:SF211">
    <property type="entry name" value="LD43457P"/>
    <property type="match status" value="1"/>
</dbReference>
<evidence type="ECO:0000256" key="8">
    <source>
        <dbReference type="SAM" id="MobiDB-lite"/>
    </source>
</evidence>
<dbReference type="InterPro" id="IPR036865">
    <property type="entry name" value="CRAL-TRIO_dom_sf"/>
</dbReference>
<name>A0AAE1LCD2_9NEOP</name>
<keyword evidence="2 6" id="KW-0728">SH3 domain</keyword>
<dbReference type="Gene3D" id="2.30.29.30">
    <property type="entry name" value="Pleckstrin-homology domain (PH domain)/Phosphotyrosine-binding domain (PTB)"/>
    <property type="match status" value="1"/>
</dbReference>
<dbReference type="FunFam" id="2.30.29.30:FF:000078">
    <property type="entry name" value="Guanine nucleotide exchange factor DBS"/>
    <property type="match status" value="1"/>
</dbReference>
<dbReference type="InterPro" id="IPR011993">
    <property type="entry name" value="PH-like_dom_sf"/>
</dbReference>
<evidence type="ECO:0000256" key="6">
    <source>
        <dbReference type="PROSITE-ProRule" id="PRU00192"/>
    </source>
</evidence>
<dbReference type="Pfam" id="PF13716">
    <property type="entry name" value="CRAL_TRIO_2"/>
    <property type="match status" value="1"/>
</dbReference>
<organism evidence="13 14">
    <name type="scientific">Frankliniella fusca</name>
    <dbReference type="NCBI Taxonomy" id="407009"/>
    <lineage>
        <taxon>Eukaryota</taxon>
        <taxon>Metazoa</taxon>
        <taxon>Ecdysozoa</taxon>
        <taxon>Arthropoda</taxon>
        <taxon>Hexapoda</taxon>
        <taxon>Insecta</taxon>
        <taxon>Pterygota</taxon>
        <taxon>Neoptera</taxon>
        <taxon>Paraneoptera</taxon>
        <taxon>Thysanoptera</taxon>
        <taxon>Terebrantia</taxon>
        <taxon>Thripoidea</taxon>
        <taxon>Thripidae</taxon>
        <taxon>Frankliniella</taxon>
    </lineage>
</organism>
<dbReference type="InterPro" id="IPR035899">
    <property type="entry name" value="DBL_dom_sf"/>
</dbReference>
<evidence type="ECO:0000256" key="1">
    <source>
        <dbReference type="ARBA" id="ARBA00004496"/>
    </source>
</evidence>
<dbReference type="Gene3D" id="1.20.900.10">
    <property type="entry name" value="Dbl homology (DH) domain"/>
    <property type="match status" value="1"/>
</dbReference>
<dbReference type="Gene3D" id="2.30.30.40">
    <property type="entry name" value="SH3 Domains"/>
    <property type="match status" value="1"/>
</dbReference>
<feature type="compositionally biased region" description="Low complexity" evidence="8">
    <location>
        <begin position="13"/>
        <end position="22"/>
    </location>
</feature>
<evidence type="ECO:0000256" key="3">
    <source>
        <dbReference type="ARBA" id="ARBA00022490"/>
    </source>
</evidence>
<dbReference type="SMART" id="SM00325">
    <property type="entry name" value="RhoGEF"/>
    <property type="match status" value="1"/>
</dbReference>
<dbReference type="SMART" id="SM00516">
    <property type="entry name" value="SEC14"/>
    <property type="match status" value="1"/>
</dbReference>
<evidence type="ECO:0000256" key="4">
    <source>
        <dbReference type="ARBA" id="ARBA00022553"/>
    </source>
</evidence>
<dbReference type="InterPro" id="IPR001452">
    <property type="entry name" value="SH3_domain"/>
</dbReference>
<dbReference type="CDD" id="cd11856">
    <property type="entry name" value="SH3_p47phox_like"/>
    <property type="match status" value="1"/>
</dbReference>
<dbReference type="PANTHER" id="PTHR22826">
    <property type="entry name" value="RHO GUANINE EXCHANGE FACTOR-RELATED"/>
    <property type="match status" value="1"/>
</dbReference>
<dbReference type="GO" id="GO:0005737">
    <property type="term" value="C:cytoplasm"/>
    <property type="evidence" value="ECO:0007669"/>
    <property type="project" value="UniProtKB-SubCell"/>
</dbReference>
<dbReference type="Pfam" id="PF00621">
    <property type="entry name" value="RhoGEF"/>
    <property type="match status" value="1"/>
</dbReference>
<dbReference type="Gene3D" id="1.20.58.60">
    <property type="match status" value="1"/>
</dbReference>
<dbReference type="EMBL" id="JAHWGI010000380">
    <property type="protein sequence ID" value="KAK3914448.1"/>
    <property type="molecule type" value="Genomic_DNA"/>
</dbReference>
<feature type="domain" description="SH3" evidence="9">
    <location>
        <begin position="988"/>
        <end position="1049"/>
    </location>
</feature>
<evidence type="ECO:0000256" key="7">
    <source>
        <dbReference type="SAM" id="Coils"/>
    </source>
</evidence>
<feature type="compositionally biased region" description="Acidic residues" evidence="8">
    <location>
        <begin position="965"/>
        <end position="982"/>
    </location>
</feature>
<comment type="subcellular location">
    <subcellularLocation>
        <location evidence="1">Cytoplasm</location>
    </subcellularLocation>
</comment>
<dbReference type="PROSITE" id="PS50191">
    <property type="entry name" value="CRAL_TRIO"/>
    <property type="match status" value="1"/>
</dbReference>
<dbReference type="SUPFAM" id="SSF52087">
    <property type="entry name" value="CRAL/TRIO domain"/>
    <property type="match status" value="1"/>
</dbReference>
<dbReference type="InterPro" id="IPR055251">
    <property type="entry name" value="SOS1_NGEF_PH"/>
</dbReference>
<dbReference type="PROSITE" id="PS50002">
    <property type="entry name" value="SH3"/>
    <property type="match status" value="1"/>
</dbReference>
<keyword evidence="3" id="KW-0963">Cytoplasm</keyword>
<evidence type="ECO:0000259" key="10">
    <source>
        <dbReference type="PROSITE" id="PS50003"/>
    </source>
</evidence>
<feature type="domain" description="PH" evidence="10">
    <location>
        <begin position="798"/>
        <end position="911"/>
    </location>
</feature>
<dbReference type="InterPro" id="IPR001849">
    <property type="entry name" value="PH_domain"/>
</dbReference>